<proteinExistence type="predicted"/>
<name>A0A8H5ZXZ6_PETAA</name>
<reference evidence="2 3" key="1">
    <citation type="submission" date="2019-04" db="EMBL/GenBank/DDBJ databases">
        <title>Aspergillus burnettii sp. nov., novel species from soil in southeast Queensland.</title>
        <authorList>
            <person name="Gilchrist C.L.M."/>
            <person name="Pitt J.I."/>
            <person name="Lange L."/>
            <person name="Lacey H.J."/>
            <person name="Vuong D."/>
            <person name="Midgley D.J."/>
            <person name="Greenfield P."/>
            <person name="Bradbury M."/>
            <person name="Lacey E."/>
            <person name="Busk P.K."/>
            <person name="Pilgaard B."/>
            <person name="Chooi Y.H."/>
            <person name="Piggott A.M."/>
        </authorList>
    </citation>
    <scope>NUCLEOTIDE SEQUENCE [LARGE SCALE GENOMIC DNA]</scope>
    <source>
        <strain evidence="2 3">FRR 5400</strain>
    </source>
</reference>
<dbReference type="AlphaFoldDB" id="A0A8H5ZXZ6"/>
<evidence type="ECO:0000256" key="1">
    <source>
        <dbReference type="SAM" id="SignalP"/>
    </source>
</evidence>
<evidence type="ECO:0000313" key="2">
    <source>
        <dbReference type="EMBL" id="KAF5857136.1"/>
    </source>
</evidence>
<accession>A0A8H5ZXZ6</accession>
<feature type="signal peptide" evidence="1">
    <location>
        <begin position="1"/>
        <end position="17"/>
    </location>
</feature>
<protein>
    <submittedName>
        <fullName evidence="2">Uncharacterized protein</fullName>
    </submittedName>
</protein>
<comment type="caution">
    <text evidence="2">The sequence shown here is derived from an EMBL/GenBank/DDBJ whole genome shotgun (WGS) entry which is preliminary data.</text>
</comment>
<gene>
    <name evidence="2" type="ORF">ETB97_006216</name>
</gene>
<sequence>MQLSAILTALMAGAAMAAPVRENSLQERGAGAVLDKVEVMEQGHIELNDRVVERGVAVLPEDRIAARGAIAAPEDGIVERGAVAAPEDGSTERGALVESKVVVVTGV</sequence>
<keyword evidence="3" id="KW-1185">Reference proteome</keyword>
<evidence type="ECO:0000313" key="3">
    <source>
        <dbReference type="Proteomes" id="UP000541154"/>
    </source>
</evidence>
<dbReference type="Proteomes" id="UP000541154">
    <property type="component" value="Unassembled WGS sequence"/>
</dbReference>
<organism evidence="2 3">
    <name type="scientific">Petromyces alliaceus</name>
    <name type="common">Aspergillus alliaceus</name>
    <dbReference type="NCBI Taxonomy" id="209559"/>
    <lineage>
        <taxon>Eukaryota</taxon>
        <taxon>Fungi</taxon>
        <taxon>Dikarya</taxon>
        <taxon>Ascomycota</taxon>
        <taxon>Pezizomycotina</taxon>
        <taxon>Eurotiomycetes</taxon>
        <taxon>Eurotiomycetidae</taxon>
        <taxon>Eurotiales</taxon>
        <taxon>Aspergillaceae</taxon>
        <taxon>Aspergillus</taxon>
        <taxon>Aspergillus subgen. Circumdati</taxon>
    </lineage>
</organism>
<dbReference type="EMBL" id="SPNV01000274">
    <property type="protein sequence ID" value="KAF5857136.1"/>
    <property type="molecule type" value="Genomic_DNA"/>
</dbReference>
<keyword evidence="1" id="KW-0732">Signal</keyword>
<feature type="chain" id="PRO_5034135942" evidence="1">
    <location>
        <begin position="18"/>
        <end position="107"/>
    </location>
</feature>